<evidence type="ECO:0000313" key="2">
    <source>
        <dbReference type="Proteomes" id="UP001057402"/>
    </source>
</evidence>
<organism evidence="1 2">
    <name type="scientific">Melastoma candidum</name>
    <dbReference type="NCBI Taxonomy" id="119954"/>
    <lineage>
        <taxon>Eukaryota</taxon>
        <taxon>Viridiplantae</taxon>
        <taxon>Streptophyta</taxon>
        <taxon>Embryophyta</taxon>
        <taxon>Tracheophyta</taxon>
        <taxon>Spermatophyta</taxon>
        <taxon>Magnoliopsida</taxon>
        <taxon>eudicotyledons</taxon>
        <taxon>Gunneridae</taxon>
        <taxon>Pentapetalae</taxon>
        <taxon>rosids</taxon>
        <taxon>malvids</taxon>
        <taxon>Myrtales</taxon>
        <taxon>Melastomataceae</taxon>
        <taxon>Melastomatoideae</taxon>
        <taxon>Melastomateae</taxon>
        <taxon>Melastoma</taxon>
    </lineage>
</organism>
<dbReference type="EMBL" id="CM042881">
    <property type="protein sequence ID" value="KAI4384185.1"/>
    <property type="molecule type" value="Genomic_DNA"/>
</dbReference>
<protein>
    <submittedName>
        <fullName evidence="1">Uncharacterized protein</fullName>
    </submittedName>
</protein>
<sequence>MPFQKHGIDVHTHFRLQVPNKCNLADTVRRDWRLLDAPVAEGGANWSIGQRQLVCLARVLLKKRKVLVLDEAMASVDTATDNAIGQAIKEETRDCTVLTVAHRIPTVIDNDLVLVLDQVVEYESPKALLKNKRSSFSALVREFRLRSSWND</sequence>
<reference evidence="2" key="1">
    <citation type="journal article" date="2023" name="Front. Plant Sci.">
        <title>Chromosomal-level genome assembly of Melastoma candidum provides insights into trichome evolution.</title>
        <authorList>
            <person name="Zhong Y."/>
            <person name="Wu W."/>
            <person name="Sun C."/>
            <person name="Zou P."/>
            <person name="Liu Y."/>
            <person name="Dai S."/>
            <person name="Zhou R."/>
        </authorList>
    </citation>
    <scope>NUCLEOTIDE SEQUENCE [LARGE SCALE GENOMIC DNA]</scope>
</reference>
<name>A0ACB9RZP9_9MYRT</name>
<accession>A0ACB9RZP9</accession>
<dbReference type="Proteomes" id="UP001057402">
    <property type="component" value="Chromosome 2"/>
</dbReference>
<gene>
    <name evidence="1" type="ORF">MLD38_002371</name>
</gene>
<comment type="caution">
    <text evidence="1">The sequence shown here is derived from an EMBL/GenBank/DDBJ whole genome shotgun (WGS) entry which is preliminary data.</text>
</comment>
<proteinExistence type="predicted"/>
<evidence type="ECO:0000313" key="1">
    <source>
        <dbReference type="EMBL" id="KAI4384185.1"/>
    </source>
</evidence>
<keyword evidence="2" id="KW-1185">Reference proteome</keyword>